<keyword evidence="2" id="KW-1185">Reference proteome</keyword>
<accession>A0ABS7L9F9</accession>
<dbReference type="EMBL" id="VIRV01000016">
    <property type="protein sequence ID" value="MBY0759440.1"/>
    <property type="molecule type" value="Genomic_DNA"/>
</dbReference>
<dbReference type="RefSeq" id="WP_087210834.1">
    <property type="nucleotide sequence ID" value="NZ_VIRV01000016.1"/>
</dbReference>
<evidence type="ECO:0000313" key="1">
    <source>
        <dbReference type="EMBL" id="MBY0759440.1"/>
    </source>
</evidence>
<gene>
    <name evidence="1" type="ORF">FLB61_10145</name>
</gene>
<name>A0ABS7L9F9_9FIRM</name>
<evidence type="ECO:0000313" key="2">
    <source>
        <dbReference type="Proteomes" id="UP000779049"/>
    </source>
</evidence>
<dbReference type="Proteomes" id="UP000779049">
    <property type="component" value="Unassembled WGS sequence"/>
</dbReference>
<protein>
    <submittedName>
        <fullName evidence="1">Uncharacterized protein</fullName>
    </submittedName>
</protein>
<organism evidence="1 2">
    <name type="scientific">Sellimonas caecigallum</name>
    <dbReference type="NCBI Taxonomy" id="2592333"/>
    <lineage>
        <taxon>Bacteria</taxon>
        <taxon>Bacillati</taxon>
        <taxon>Bacillota</taxon>
        <taxon>Clostridia</taxon>
        <taxon>Lachnospirales</taxon>
        <taxon>Lachnospiraceae</taxon>
        <taxon>Sellimonas</taxon>
    </lineage>
</organism>
<reference evidence="1 2" key="1">
    <citation type="journal article" date="2020" name="New Microbes New Infect">
        <title>Sellimonas caecigallum sp. nov., description and genome sequence of a new member of the Sellimonas genus isolated from the cecum of feral chicken.</title>
        <authorList>
            <person name="Wongkuna S."/>
            <person name="Ghimire S."/>
            <person name="Antony L."/>
            <person name="Chankhamhaengdecha S."/>
            <person name="Janvilisri T."/>
            <person name="Scaria J."/>
        </authorList>
    </citation>
    <scope>NUCLEOTIDE SEQUENCE [LARGE SCALE GENOMIC DNA]</scope>
    <source>
        <strain evidence="1 2">SW451</strain>
    </source>
</reference>
<proteinExistence type="predicted"/>
<sequence>MKLAEILKKNAECAFCVLLGHTEISDLFLETVRKIGNALISVRENKEAGRICRQMHEKGLLYGVHADYGTGNREEILNDSWLKRQLPLHPHFVFCRQTNL</sequence>
<comment type="caution">
    <text evidence="1">The sequence shown here is derived from an EMBL/GenBank/DDBJ whole genome shotgun (WGS) entry which is preliminary data.</text>
</comment>